<comment type="function">
    <text evidence="1">Catalyzes the specific phosphorylation of 1,6-anhydro-N-acetylmuramic acid (anhMurNAc) with the simultaneous cleavage of the 1,6-anhydro ring, generating MurNAc-6-P. Is required for the utilization of anhMurNAc either imported from the medium or derived from its own cell wall murein, and thus plays a role in cell wall recycling.</text>
</comment>
<evidence type="ECO:0000313" key="3">
    <source>
        <dbReference type="Proteomes" id="UP001449225"/>
    </source>
</evidence>
<evidence type="ECO:0000313" key="2">
    <source>
        <dbReference type="EMBL" id="MEM5537695.1"/>
    </source>
</evidence>
<protein>
    <recommendedName>
        <fullName evidence="1">Anhydro-N-acetylmuramic acid kinase</fullName>
        <ecNumber evidence="1">2.7.1.170</ecNumber>
    </recommendedName>
    <alternativeName>
        <fullName evidence="1">AnhMurNAc kinase</fullName>
    </alternativeName>
</protein>
<dbReference type="SUPFAM" id="SSF53067">
    <property type="entry name" value="Actin-like ATPase domain"/>
    <property type="match status" value="1"/>
</dbReference>
<dbReference type="EC" id="2.7.1.170" evidence="1"/>
<name>A0ABU9TVE8_9GAMM</name>
<comment type="caution">
    <text evidence="2">The sequence shown here is derived from an EMBL/GenBank/DDBJ whole genome shotgun (WGS) entry which is preliminary data.</text>
</comment>
<keyword evidence="1" id="KW-0547">Nucleotide-binding</keyword>
<dbReference type="RefSeq" id="WP_067987531.1">
    <property type="nucleotide sequence ID" value="NZ_JBBMRA010000018.1"/>
</dbReference>
<comment type="pathway">
    <text evidence="1">Amino-sugar metabolism; 1,6-anhydro-N-acetylmuramate degradation.</text>
</comment>
<gene>
    <name evidence="1" type="primary">anmK</name>
    <name evidence="2" type="ORF">WNY58_15000</name>
</gene>
<dbReference type="Proteomes" id="UP001449225">
    <property type="component" value="Unassembled WGS sequence"/>
</dbReference>
<feature type="binding site" evidence="1">
    <location>
        <begin position="13"/>
        <end position="20"/>
    </location>
    <ligand>
        <name>ATP</name>
        <dbReference type="ChEBI" id="CHEBI:30616"/>
    </ligand>
</feature>
<evidence type="ECO:0000256" key="1">
    <source>
        <dbReference type="HAMAP-Rule" id="MF_01270"/>
    </source>
</evidence>
<proteinExistence type="inferred from homology"/>
<dbReference type="Gene3D" id="3.30.420.40">
    <property type="match status" value="2"/>
</dbReference>
<dbReference type="NCBIfam" id="NF007139">
    <property type="entry name" value="PRK09585.1-3"/>
    <property type="match status" value="1"/>
</dbReference>
<comment type="catalytic activity">
    <reaction evidence="1">
        <text>1,6-anhydro-N-acetyl-beta-muramate + ATP + H2O = N-acetyl-D-muramate 6-phosphate + ADP + H(+)</text>
        <dbReference type="Rhea" id="RHEA:24952"/>
        <dbReference type="ChEBI" id="CHEBI:15377"/>
        <dbReference type="ChEBI" id="CHEBI:15378"/>
        <dbReference type="ChEBI" id="CHEBI:30616"/>
        <dbReference type="ChEBI" id="CHEBI:58690"/>
        <dbReference type="ChEBI" id="CHEBI:58722"/>
        <dbReference type="ChEBI" id="CHEBI:456216"/>
        <dbReference type="EC" id="2.7.1.170"/>
    </reaction>
</comment>
<keyword evidence="1" id="KW-0119">Carbohydrate metabolism</keyword>
<keyword evidence="1 2" id="KW-0418">Kinase</keyword>
<keyword evidence="3" id="KW-1185">Reference proteome</keyword>
<dbReference type="EMBL" id="JBBMRA010000018">
    <property type="protein sequence ID" value="MEM5537695.1"/>
    <property type="molecule type" value="Genomic_DNA"/>
</dbReference>
<accession>A0ABU9TVE8</accession>
<keyword evidence="1" id="KW-0067">ATP-binding</keyword>
<dbReference type="PANTHER" id="PTHR30605:SF0">
    <property type="entry name" value="ANHYDRO-N-ACETYLMURAMIC ACID KINASE"/>
    <property type="match status" value="1"/>
</dbReference>
<dbReference type="Pfam" id="PF03702">
    <property type="entry name" value="AnmK"/>
    <property type="match status" value="1"/>
</dbReference>
<reference evidence="2 3" key="1">
    <citation type="submission" date="2024-03" db="EMBL/GenBank/DDBJ databases">
        <title>Community enrichment and isolation of bacterial strains for fucoidan degradation.</title>
        <authorList>
            <person name="Sichert A."/>
        </authorList>
    </citation>
    <scope>NUCLEOTIDE SEQUENCE [LARGE SCALE GENOMIC DNA]</scope>
    <source>
        <strain evidence="2 3">AS76</strain>
    </source>
</reference>
<dbReference type="HAMAP" id="MF_01270">
    <property type="entry name" value="AnhMurNAc_kinase"/>
    <property type="match status" value="1"/>
</dbReference>
<keyword evidence="1 2" id="KW-0808">Transferase</keyword>
<organism evidence="2 3">
    <name type="scientific">Neptuniibacter pectenicola</name>
    <dbReference type="NCBI Taxonomy" id="1806669"/>
    <lineage>
        <taxon>Bacteria</taxon>
        <taxon>Pseudomonadati</taxon>
        <taxon>Pseudomonadota</taxon>
        <taxon>Gammaproteobacteria</taxon>
        <taxon>Oceanospirillales</taxon>
        <taxon>Oceanospirillaceae</taxon>
        <taxon>Neptuniibacter</taxon>
    </lineage>
</organism>
<dbReference type="CDD" id="cd24050">
    <property type="entry name" value="ASKHA_NBD_ANMK"/>
    <property type="match status" value="1"/>
</dbReference>
<dbReference type="InterPro" id="IPR005338">
    <property type="entry name" value="Anhydro_N_Ac-Mur_kinase"/>
</dbReference>
<sequence>MDASDIYIGLMSGTSLDGIDVAAVSFDPTLKLIATHSEAIPKPLKQNILQLTQPGHNEIDLMGSVDVELGKLFAQAINSLIHNEGLNKNQIRAIGSHGQTIRHRPEFNYTLQIGDANIIAEATGITTITDFRRRDMAAGGQGAPLVPAFHDTVFRSPEHDRILLNIGGMANLTYLPAAPKHEVLGFDTGPGNVLMDAWVLHHQNSPYDQHGAWAQSGHCDLPLLNKLLQLPYFHEAPPKSTGREQFHLDWLTQQVEPYSTSPVDVQATLLELTAQTVVNAINTYVPSTTFELFVCGGGSRNNALMARLQALLPNNNVCTTDNAGINADWMEAAAFAWLAKRCLEGKSGNKTSVTGARGERILGAIYQA</sequence>
<comment type="pathway">
    <text evidence="1">Cell wall biogenesis; peptidoglycan recycling.</text>
</comment>
<dbReference type="NCBIfam" id="NF007148">
    <property type="entry name" value="PRK09585.3-2"/>
    <property type="match status" value="1"/>
</dbReference>
<dbReference type="InterPro" id="IPR043129">
    <property type="entry name" value="ATPase_NBD"/>
</dbReference>
<dbReference type="GO" id="GO:0016301">
    <property type="term" value="F:kinase activity"/>
    <property type="evidence" value="ECO:0007669"/>
    <property type="project" value="UniProtKB-KW"/>
</dbReference>
<comment type="similarity">
    <text evidence="1">Belongs to the anhydro-N-acetylmuramic acid kinase family.</text>
</comment>
<dbReference type="PANTHER" id="PTHR30605">
    <property type="entry name" value="ANHYDRO-N-ACETYLMURAMIC ACID KINASE"/>
    <property type="match status" value="1"/>
</dbReference>